<reference evidence="2" key="1">
    <citation type="submission" date="2015-01" db="EMBL/GenBank/DDBJ databases">
        <title>Transcriptome Assembly of Fopius arisanus.</title>
        <authorList>
            <person name="Geib S."/>
        </authorList>
    </citation>
    <scope>NUCLEOTIDE SEQUENCE</scope>
</reference>
<organism evidence="2">
    <name type="scientific">Fopius arisanus</name>
    <dbReference type="NCBI Taxonomy" id="64838"/>
    <lineage>
        <taxon>Eukaryota</taxon>
        <taxon>Metazoa</taxon>
        <taxon>Ecdysozoa</taxon>
        <taxon>Arthropoda</taxon>
        <taxon>Hexapoda</taxon>
        <taxon>Insecta</taxon>
        <taxon>Pterygota</taxon>
        <taxon>Neoptera</taxon>
        <taxon>Endopterygota</taxon>
        <taxon>Hymenoptera</taxon>
        <taxon>Apocrita</taxon>
        <taxon>Ichneumonoidea</taxon>
        <taxon>Braconidae</taxon>
        <taxon>Opiinae</taxon>
        <taxon>Fopius</taxon>
    </lineage>
</organism>
<evidence type="ECO:0000313" key="4">
    <source>
        <dbReference type="RefSeq" id="XP_011312135.1"/>
    </source>
</evidence>
<name>A0A0C9RAT4_9HYME</name>
<keyword evidence="3" id="KW-1185">Reference proteome</keyword>
<proteinExistence type="predicted"/>
<feature type="domain" description="F-box" evidence="1">
    <location>
        <begin position="25"/>
        <end position="74"/>
    </location>
</feature>
<accession>A0A0C9RAT4</accession>
<dbReference type="OrthoDB" id="6077919at2759"/>
<dbReference type="Proteomes" id="UP000694866">
    <property type="component" value="Unplaced"/>
</dbReference>
<dbReference type="InterPro" id="IPR001810">
    <property type="entry name" value="F-box_dom"/>
</dbReference>
<sequence length="435" mass="50728">MSASKRRKLLSSCSEITENVRTKVVFTLETLPPEVLEIILTFLPLRVVAGTFRLVSRHCQLVAHSLLNGAFFSAGQRLESALCYVKERISTVKNATDLLLFTKAFNCLELVRLQYRLLRAVTWRYTHPPRPERFPRLCFYPGGLLHQLNRILYLAKSHPAALFGPNGSDIVVLEFCNVCKRFMYYFEKVSERKYNRSPLVSGCKAVDILDCLTEGRQLLSFRVTPRRGNRDSIVCMHLQYTMRRAWFTCLQVPCTMEESSWRDEQRFMYLRLRRLVASVNEHYYERIHFEREISIQARTTVTPKLTLPSTYSGYGEYGGQFFYYGNMNRQAYATKWHRPGESEEYQEYPEQVSEDHRSFPTYDLVIGIELRCSPELAPLIIRPILKSDDVDNSRPFSHNPEMYLKMTVNCPASIANRLPGHFVWEQRARHEKSPS</sequence>
<dbReference type="GeneID" id="105271977"/>
<evidence type="ECO:0000259" key="1">
    <source>
        <dbReference type="PROSITE" id="PS50181"/>
    </source>
</evidence>
<dbReference type="PROSITE" id="PS50181">
    <property type="entry name" value="FBOX"/>
    <property type="match status" value="1"/>
</dbReference>
<reference evidence="4" key="2">
    <citation type="submission" date="2025-04" db="UniProtKB">
        <authorList>
            <consortium name="RefSeq"/>
        </authorList>
    </citation>
    <scope>IDENTIFICATION</scope>
    <source>
        <strain evidence="4">USDA-PBARC FA_bdor</strain>
        <tissue evidence="4">Whole organism</tissue>
    </source>
</reference>
<dbReference type="EMBL" id="GBYB01013589">
    <property type="protein sequence ID" value="JAG83356.1"/>
    <property type="molecule type" value="Transcribed_RNA"/>
</dbReference>
<evidence type="ECO:0000313" key="3">
    <source>
        <dbReference type="Proteomes" id="UP000694866"/>
    </source>
</evidence>
<dbReference type="RefSeq" id="XP_011312135.1">
    <property type="nucleotide sequence ID" value="XM_011313833.1"/>
</dbReference>
<protein>
    <submittedName>
        <fullName evidence="2">Psmd5_1 protein</fullName>
    </submittedName>
    <submittedName>
        <fullName evidence="4">Uncharacterized protein isoform X2</fullName>
    </submittedName>
</protein>
<dbReference type="AlphaFoldDB" id="A0A0C9RAT4"/>
<gene>
    <name evidence="2" type="primary">Psmd5_1</name>
    <name evidence="4" type="synonym">LOC105271977</name>
    <name evidence="2" type="ORF">g.36271</name>
</gene>
<evidence type="ECO:0000313" key="2">
    <source>
        <dbReference type="EMBL" id="JAG83356.1"/>
    </source>
</evidence>
<accession>A0A9R1TN20</accession>